<feature type="non-terminal residue" evidence="1">
    <location>
        <position position="1"/>
    </location>
</feature>
<gene>
    <name evidence="1" type="ORF">EGK_07177</name>
</gene>
<proteinExistence type="predicted"/>
<dbReference type="PRINTS" id="PR02045">
    <property type="entry name" value="F138DOMAIN"/>
</dbReference>
<organism evidence="1">
    <name type="scientific">Macaca mulatta</name>
    <name type="common">Rhesus macaque</name>
    <dbReference type="NCBI Taxonomy" id="9544"/>
    <lineage>
        <taxon>Eukaryota</taxon>
        <taxon>Metazoa</taxon>
        <taxon>Chordata</taxon>
        <taxon>Craniata</taxon>
        <taxon>Vertebrata</taxon>
        <taxon>Euteleostomi</taxon>
        <taxon>Mammalia</taxon>
        <taxon>Eutheria</taxon>
        <taxon>Euarchontoglires</taxon>
        <taxon>Primates</taxon>
        <taxon>Haplorrhini</taxon>
        <taxon>Catarrhini</taxon>
        <taxon>Cercopithecidae</taxon>
        <taxon>Cercopithecinae</taxon>
        <taxon>Macaca</taxon>
    </lineage>
</organism>
<evidence type="ECO:0000313" key="1">
    <source>
        <dbReference type="EMBL" id="EHH23662.1"/>
    </source>
</evidence>
<name>G7NF60_MACMU</name>
<dbReference type="PANTHER" id="PTHR12138:SF133">
    <property type="entry name" value="SECRETED PROTEIN"/>
    <property type="match status" value="1"/>
</dbReference>
<sequence length="105" mass="11461">FFYYYYYLRQSLILSPRLECSGVISAHCVLRLPGSSDSPVSASRVAGITGVSHHAQLVFVFLVETGFHHVGQAGLEFLTSGDLPASASQSAGITDVRHRTWPAFF</sequence>
<dbReference type="Proteomes" id="UP000013456">
    <property type="component" value="Chromosome 15"/>
</dbReference>
<accession>G7NF60</accession>
<feature type="non-terminal residue" evidence="1">
    <location>
        <position position="105"/>
    </location>
</feature>
<dbReference type="AlphaFoldDB" id="G7NF60"/>
<protein>
    <submittedName>
        <fullName evidence="1">Uncharacterized protein</fullName>
    </submittedName>
</protein>
<dbReference type="EMBL" id="CM001267">
    <property type="protein sequence ID" value="EHH23662.1"/>
    <property type="molecule type" value="Genomic_DNA"/>
</dbReference>
<reference evidence="1" key="1">
    <citation type="journal article" date="2011" name="Nat. Biotechnol.">
        <title>Genome sequencing and comparison of two nonhuman primate animal models, the cynomolgus and Chinese rhesus macaques.</title>
        <authorList>
            <person name="Yan G."/>
            <person name="Zhang G."/>
            <person name="Fang X."/>
            <person name="Zhang Y."/>
            <person name="Li C."/>
            <person name="Ling F."/>
            <person name="Cooper D.N."/>
            <person name="Li Q."/>
            <person name="Li Y."/>
            <person name="van Gool A.J."/>
            <person name="Du H."/>
            <person name="Chen J."/>
            <person name="Chen R."/>
            <person name="Zhang P."/>
            <person name="Huang Z."/>
            <person name="Thompson J.R."/>
            <person name="Meng Y."/>
            <person name="Bai Y."/>
            <person name="Wang J."/>
            <person name="Zhuo M."/>
            <person name="Wang T."/>
            <person name="Huang Y."/>
            <person name="Wei L."/>
            <person name="Li J."/>
            <person name="Wang Z."/>
            <person name="Hu H."/>
            <person name="Yang P."/>
            <person name="Le L."/>
            <person name="Stenson P.D."/>
            <person name="Li B."/>
            <person name="Liu X."/>
            <person name="Ball E.V."/>
            <person name="An N."/>
            <person name="Huang Q."/>
            <person name="Zhang Y."/>
            <person name="Fan W."/>
            <person name="Zhang X."/>
            <person name="Li Y."/>
            <person name="Wang W."/>
            <person name="Katze M.G."/>
            <person name="Su B."/>
            <person name="Nielsen R."/>
            <person name="Yang H."/>
            <person name="Wang J."/>
            <person name="Wang X."/>
            <person name="Wang J."/>
        </authorList>
    </citation>
    <scope>NUCLEOTIDE SEQUENCE [LARGE SCALE GENOMIC DNA]</scope>
    <source>
        <strain evidence="1">CR-5</strain>
    </source>
</reference>
<dbReference type="PANTHER" id="PTHR12138">
    <property type="entry name" value="PRIMATE-EXPANDED PROTEIN FAMILY"/>
    <property type="match status" value="1"/>
</dbReference>